<reference evidence="1 2" key="1">
    <citation type="submission" date="2011-11" db="EMBL/GenBank/DDBJ databases">
        <title>The Noncontiguous Finished genome of Desulfosporosinus youngiae DSM 17734.</title>
        <authorList>
            <consortium name="US DOE Joint Genome Institute (JGI-PGF)"/>
            <person name="Lucas S."/>
            <person name="Han J."/>
            <person name="Lapidus A."/>
            <person name="Cheng J.-F."/>
            <person name="Goodwin L."/>
            <person name="Pitluck S."/>
            <person name="Peters L."/>
            <person name="Ovchinnikova G."/>
            <person name="Lu M."/>
            <person name="Land M.L."/>
            <person name="Hauser L."/>
            <person name="Pester M."/>
            <person name="Spring S."/>
            <person name="Ollivier B."/>
            <person name="Rattei T."/>
            <person name="Klenk H.-P."/>
            <person name="Wagner M."/>
            <person name="Loy A."/>
            <person name="Woyke T.J."/>
        </authorList>
    </citation>
    <scope>NUCLEOTIDE SEQUENCE [LARGE SCALE GENOMIC DNA]</scope>
    <source>
        <strain evidence="1 2">DSM 17734</strain>
    </source>
</reference>
<dbReference type="AlphaFoldDB" id="H5XV63"/>
<name>H5XV63_9FIRM</name>
<dbReference type="RefSeq" id="WP_007783536.1">
    <property type="nucleotide sequence ID" value="NZ_CM001441.1"/>
</dbReference>
<proteinExistence type="predicted"/>
<dbReference type="HOGENOM" id="CLU_1208207_0_0_9"/>
<sequence>MDTMNIQVHSTKTDIENQEILNCLAKESIEIITEELDYFYSNKEKMVELFIERIRTDEIKAGILNDFFEKCYSPEEVNTLIERIERQVKRQAGITQFANNFSFMNATDSLLIEPEAVDGVREEIRTLKLNQVIVKLVDLAWKNTCKTILPLGFCKYTSKYKPGEAILASIGLSPREIRDGIKVKLTKRLKGALKQHKTELSNLLTQKIISQIFFQQHSGSINIELIKTA</sequence>
<organism evidence="1 2">
    <name type="scientific">Desulfosporosinus youngiae DSM 17734</name>
    <dbReference type="NCBI Taxonomy" id="768710"/>
    <lineage>
        <taxon>Bacteria</taxon>
        <taxon>Bacillati</taxon>
        <taxon>Bacillota</taxon>
        <taxon>Clostridia</taxon>
        <taxon>Eubacteriales</taxon>
        <taxon>Desulfitobacteriaceae</taxon>
        <taxon>Desulfosporosinus</taxon>
    </lineage>
</organism>
<gene>
    <name evidence="1" type="ORF">DesyoDRAFT_2595</name>
</gene>
<dbReference type="EMBL" id="CM001441">
    <property type="protein sequence ID" value="EHQ89661.1"/>
    <property type="molecule type" value="Genomic_DNA"/>
</dbReference>
<evidence type="ECO:0000313" key="1">
    <source>
        <dbReference type="EMBL" id="EHQ89661.1"/>
    </source>
</evidence>
<dbReference type="Proteomes" id="UP000005104">
    <property type="component" value="Chromosome"/>
</dbReference>
<protein>
    <submittedName>
        <fullName evidence="1">Uncharacterized protein</fullName>
    </submittedName>
</protein>
<evidence type="ECO:0000313" key="2">
    <source>
        <dbReference type="Proteomes" id="UP000005104"/>
    </source>
</evidence>
<accession>H5XV63</accession>
<keyword evidence="2" id="KW-1185">Reference proteome</keyword>